<keyword evidence="5 7" id="KW-0472">Membrane</keyword>
<evidence type="ECO:0000256" key="6">
    <source>
        <dbReference type="SAM" id="MobiDB-lite"/>
    </source>
</evidence>
<evidence type="ECO:0000313" key="8">
    <source>
        <dbReference type="EMBL" id="MEA1080992.1"/>
    </source>
</evidence>
<evidence type="ECO:0000256" key="1">
    <source>
        <dbReference type="ARBA" id="ARBA00004429"/>
    </source>
</evidence>
<keyword evidence="2" id="KW-1003">Cell membrane</keyword>
<dbReference type="CDD" id="cd06581">
    <property type="entry name" value="TM_PBP1_LivM_like"/>
    <property type="match status" value="1"/>
</dbReference>
<evidence type="ECO:0000256" key="4">
    <source>
        <dbReference type="ARBA" id="ARBA00022989"/>
    </source>
</evidence>
<keyword evidence="4 7" id="KW-1133">Transmembrane helix</keyword>
<dbReference type="PANTHER" id="PTHR30482">
    <property type="entry name" value="HIGH-AFFINITY BRANCHED-CHAIN AMINO ACID TRANSPORT SYSTEM PERMEASE"/>
    <property type="match status" value="1"/>
</dbReference>
<feature type="transmembrane region" description="Helical" evidence="7">
    <location>
        <begin position="68"/>
        <end position="92"/>
    </location>
</feature>
<feature type="transmembrane region" description="Helical" evidence="7">
    <location>
        <begin position="12"/>
        <end position="32"/>
    </location>
</feature>
<feature type="transmembrane region" description="Helical" evidence="7">
    <location>
        <begin position="128"/>
        <end position="151"/>
    </location>
</feature>
<feature type="transmembrane region" description="Helical" evidence="7">
    <location>
        <begin position="203"/>
        <end position="223"/>
    </location>
</feature>
<gene>
    <name evidence="8" type="primary">urtC</name>
    <name evidence="8" type="ORF">U5822_09940</name>
</gene>
<sequence>MWLTRPLRERSTQLFLGVLFAALIVVTALHLLMPQDSALYVSSYTVTLLGKYLCYALLAVAVDLVWGYLGILSLGHGAFFALGGYAMGMYLMRQIGDRGVYGDPILPDFMVFLNWDALPWYWHGFDMAWFAFIMVLLAPGLLALVFGFLAFRSRVTGVYLSIITQALTFALMLAFFRNEMGFGGNNGLTDFKDMLGFDLRTDATRLGLFLATGIALAIGYVICRGIVTSKLGRVSVACRDAEARTRFLGYRVERVQLFVFVVSAMLAGVAGALYVPQVGIINPSEFSPLFSIEIVVWVALGGRATLYGAVIGAILVNYGKTVFTGIMPDAWLFALGGLFVLVTVFLPKGIAGLLFDRKKASTDGDGSDSGKAPAQEATA</sequence>
<feature type="transmembrane region" description="Helical" evidence="7">
    <location>
        <begin position="294"/>
        <end position="318"/>
    </location>
</feature>
<feature type="transmembrane region" description="Helical" evidence="7">
    <location>
        <begin position="39"/>
        <end position="62"/>
    </location>
</feature>
<evidence type="ECO:0000256" key="2">
    <source>
        <dbReference type="ARBA" id="ARBA00022475"/>
    </source>
</evidence>
<dbReference type="EMBL" id="JAYDCJ010000003">
    <property type="protein sequence ID" value="MEA1080992.1"/>
    <property type="molecule type" value="Genomic_DNA"/>
</dbReference>
<proteinExistence type="predicted"/>
<feature type="transmembrane region" description="Helical" evidence="7">
    <location>
        <begin position="255"/>
        <end position="274"/>
    </location>
</feature>
<dbReference type="PANTHER" id="PTHR30482:SF4">
    <property type="entry name" value="SLR1201 PROTEIN"/>
    <property type="match status" value="1"/>
</dbReference>
<evidence type="ECO:0000256" key="5">
    <source>
        <dbReference type="ARBA" id="ARBA00023136"/>
    </source>
</evidence>
<evidence type="ECO:0000256" key="7">
    <source>
        <dbReference type="SAM" id="Phobius"/>
    </source>
</evidence>
<dbReference type="InterPro" id="IPR043428">
    <property type="entry name" value="LivM-like"/>
</dbReference>
<feature type="region of interest" description="Disordered" evidence="6">
    <location>
        <begin position="359"/>
        <end position="379"/>
    </location>
</feature>
<comment type="subcellular location">
    <subcellularLocation>
        <location evidence="1">Cell inner membrane</location>
        <topology evidence="1">Multi-pass membrane protein</topology>
    </subcellularLocation>
</comment>
<evidence type="ECO:0000313" key="9">
    <source>
        <dbReference type="Proteomes" id="UP001305746"/>
    </source>
</evidence>
<dbReference type="NCBIfam" id="TIGR03408">
    <property type="entry name" value="urea_trans_UrtC"/>
    <property type="match status" value="1"/>
</dbReference>
<protein>
    <submittedName>
        <fullName evidence="8">Urea ABC transporter permease subunit UrtC</fullName>
    </submittedName>
</protein>
<keyword evidence="3 7" id="KW-0812">Transmembrane</keyword>
<accession>A0ABU5NZ16</accession>
<reference evidence="8 9" key="1">
    <citation type="submission" date="2023-12" db="EMBL/GenBank/DDBJ databases">
        <title>Marinobacter qingdaonensis sp. nov., isolated from the intertidal sediment of Qingdao, PR China.</title>
        <authorList>
            <person name="Li Y."/>
        </authorList>
    </citation>
    <scope>NUCLEOTIDE SEQUENCE [LARGE SCALE GENOMIC DNA]</scope>
    <source>
        <strain evidence="8 9">ASW11-75</strain>
    </source>
</reference>
<organism evidence="8 9">
    <name type="scientific">Marinobacter qingdaonensis</name>
    <dbReference type="NCBI Taxonomy" id="3108486"/>
    <lineage>
        <taxon>Bacteria</taxon>
        <taxon>Pseudomonadati</taxon>
        <taxon>Pseudomonadota</taxon>
        <taxon>Gammaproteobacteria</taxon>
        <taxon>Pseudomonadales</taxon>
        <taxon>Marinobacteraceae</taxon>
        <taxon>Marinobacter</taxon>
    </lineage>
</organism>
<dbReference type="Proteomes" id="UP001305746">
    <property type="component" value="Unassembled WGS sequence"/>
</dbReference>
<dbReference type="InterPro" id="IPR001851">
    <property type="entry name" value="ABC_transp_permease"/>
</dbReference>
<evidence type="ECO:0000256" key="3">
    <source>
        <dbReference type="ARBA" id="ARBA00022692"/>
    </source>
</evidence>
<dbReference type="Pfam" id="PF02653">
    <property type="entry name" value="BPD_transp_2"/>
    <property type="match status" value="1"/>
</dbReference>
<dbReference type="RefSeq" id="WP_322855471.1">
    <property type="nucleotide sequence ID" value="NZ_JAYDCJ010000003.1"/>
</dbReference>
<feature type="transmembrane region" description="Helical" evidence="7">
    <location>
        <begin position="330"/>
        <end position="355"/>
    </location>
</feature>
<comment type="caution">
    <text evidence="8">The sequence shown here is derived from an EMBL/GenBank/DDBJ whole genome shotgun (WGS) entry which is preliminary data.</text>
</comment>
<name>A0ABU5NZ16_9GAMM</name>
<dbReference type="InterPro" id="IPR017778">
    <property type="entry name" value="ABC_transptr_urea_perm_UrtC"/>
</dbReference>
<keyword evidence="9" id="KW-1185">Reference proteome</keyword>
<feature type="transmembrane region" description="Helical" evidence="7">
    <location>
        <begin position="158"/>
        <end position="176"/>
    </location>
</feature>